<name>A0ABP5FCM5_9ACTN</name>
<accession>A0ABP5FCM5</accession>
<evidence type="ECO:0000313" key="7">
    <source>
        <dbReference type="EMBL" id="GAA2023144.1"/>
    </source>
</evidence>
<dbReference type="Pfam" id="PF00005">
    <property type="entry name" value="ABC_tran"/>
    <property type="match status" value="1"/>
</dbReference>
<dbReference type="SMART" id="SM00382">
    <property type="entry name" value="AAA"/>
    <property type="match status" value="1"/>
</dbReference>
<feature type="domain" description="ABC transporter" evidence="6">
    <location>
        <begin position="25"/>
        <end position="260"/>
    </location>
</feature>
<evidence type="ECO:0000313" key="8">
    <source>
        <dbReference type="Proteomes" id="UP001500751"/>
    </source>
</evidence>
<protein>
    <recommendedName>
        <fullName evidence="6">ABC transporter domain-containing protein</fullName>
    </recommendedName>
</protein>
<organism evidence="7 8">
    <name type="scientific">Catenulispora yoronensis</name>
    <dbReference type="NCBI Taxonomy" id="450799"/>
    <lineage>
        <taxon>Bacteria</taxon>
        <taxon>Bacillati</taxon>
        <taxon>Actinomycetota</taxon>
        <taxon>Actinomycetes</taxon>
        <taxon>Catenulisporales</taxon>
        <taxon>Catenulisporaceae</taxon>
        <taxon>Catenulispora</taxon>
    </lineage>
</organism>
<evidence type="ECO:0000256" key="4">
    <source>
        <dbReference type="ARBA" id="ARBA00022840"/>
    </source>
</evidence>
<comment type="similarity">
    <text evidence="1">Belongs to the ABC transporter superfamily.</text>
</comment>
<dbReference type="InterPro" id="IPR003439">
    <property type="entry name" value="ABC_transporter-like_ATP-bd"/>
</dbReference>
<keyword evidence="3" id="KW-0547">Nucleotide-binding</keyword>
<dbReference type="PROSITE" id="PS50893">
    <property type="entry name" value="ABC_TRANSPORTER_2"/>
    <property type="match status" value="1"/>
</dbReference>
<gene>
    <name evidence="7" type="ORF">GCM10009839_20820</name>
</gene>
<evidence type="ECO:0000259" key="6">
    <source>
        <dbReference type="PROSITE" id="PS50893"/>
    </source>
</evidence>
<evidence type="ECO:0000256" key="2">
    <source>
        <dbReference type="ARBA" id="ARBA00022448"/>
    </source>
</evidence>
<feature type="region of interest" description="Disordered" evidence="5">
    <location>
        <begin position="375"/>
        <end position="436"/>
    </location>
</feature>
<dbReference type="EMBL" id="BAAAQN010000009">
    <property type="protein sequence ID" value="GAA2023144.1"/>
    <property type="molecule type" value="Genomic_DNA"/>
</dbReference>
<feature type="compositionally biased region" description="Low complexity" evidence="5">
    <location>
        <begin position="375"/>
        <end position="421"/>
    </location>
</feature>
<evidence type="ECO:0000256" key="5">
    <source>
        <dbReference type="SAM" id="MobiDB-lite"/>
    </source>
</evidence>
<sequence>MTTATTPTAGPAGAAVPAAGLAAVIEASGLTKRYPGTSRGPVTALDGLTLAVPPGVIGLVGANGAGKSTLIKILLGLLAPTSGSAAVLGYDVVDQAERIRTLVGYMPEHDCLPPDVTATEFVTHMGRMGGLPPTAAKERAAEALRHVGLHEERYRLTGTYSTGMKQRVKLAQALVGDPRLLLLDEPTNGLDPAGREAMLDLIERIGAEFGISILVASHLLGEIEQICDSLVAIDSGKLLRAASMSAFTKASAVLAVEVDEGTGQLGAALKAAGLEPRRDGRALLVRLGATDEEADRVYDAIRDAVADLGLPLNRLERRRHRVEELFADERFEDDRFDDEAALGAPAAGTAFAGTGATDIGSVGAPVAAALSADSLADSPADGPAAAADPVAAAPTDPAAAADSSAAADPAAAPADPPSAGTTAGGAATGNESADEH</sequence>
<dbReference type="InterPro" id="IPR003593">
    <property type="entry name" value="AAA+_ATPase"/>
</dbReference>
<dbReference type="CDD" id="cd03230">
    <property type="entry name" value="ABC_DR_subfamily_A"/>
    <property type="match status" value="1"/>
</dbReference>
<proteinExistence type="inferred from homology"/>
<dbReference type="PANTHER" id="PTHR43335:SF2">
    <property type="entry name" value="ABC TRANSPORTER, ATP-BINDING PROTEIN"/>
    <property type="match status" value="1"/>
</dbReference>
<comment type="caution">
    <text evidence="7">The sequence shown here is derived from an EMBL/GenBank/DDBJ whole genome shotgun (WGS) entry which is preliminary data.</text>
</comment>
<keyword evidence="4" id="KW-0067">ATP-binding</keyword>
<keyword evidence="2" id="KW-0813">Transport</keyword>
<dbReference type="InterPro" id="IPR027417">
    <property type="entry name" value="P-loop_NTPase"/>
</dbReference>
<evidence type="ECO:0000256" key="1">
    <source>
        <dbReference type="ARBA" id="ARBA00005417"/>
    </source>
</evidence>
<dbReference type="SUPFAM" id="SSF52540">
    <property type="entry name" value="P-loop containing nucleoside triphosphate hydrolases"/>
    <property type="match status" value="1"/>
</dbReference>
<keyword evidence="8" id="KW-1185">Reference proteome</keyword>
<evidence type="ECO:0000256" key="3">
    <source>
        <dbReference type="ARBA" id="ARBA00022741"/>
    </source>
</evidence>
<dbReference type="Gene3D" id="3.40.50.300">
    <property type="entry name" value="P-loop containing nucleotide triphosphate hydrolases"/>
    <property type="match status" value="1"/>
</dbReference>
<dbReference type="PANTHER" id="PTHR43335">
    <property type="entry name" value="ABC TRANSPORTER, ATP-BINDING PROTEIN"/>
    <property type="match status" value="1"/>
</dbReference>
<dbReference type="Proteomes" id="UP001500751">
    <property type="component" value="Unassembled WGS sequence"/>
</dbReference>
<reference evidence="8" key="1">
    <citation type="journal article" date="2019" name="Int. J. Syst. Evol. Microbiol.">
        <title>The Global Catalogue of Microorganisms (GCM) 10K type strain sequencing project: providing services to taxonomists for standard genome sequencing and annotation.</title>
        <authorList>
            <consortium name="The Broad Institute Genomics Platform"/>
            <consortium name="The Broad Institute Genome Sequencing Center for Infectious Disease"/>
            <person name="Wu L."/>
            <person name="Ma J."/>
        </authorList>
    </citation>
    <scope>NUCLEOTIDE SEQUENCE [LARGE SCALE GENOMIC DNA]</scope>
    <source>
        <strain evidence="8">JCM 16014</strain>
    </source>
</reference>